<feature type="domain" description="HTH tetR-type" evidence="6">
    <location>
        <begin position="20"/>
        <end position="81"/>
    </location>
</feature>
<evidence type="ECO:0000256" key="3">
    <source>
        <dbReference type="ARBA" id="ARBA00023163"/>
    </source>
</evidence>
<protein>
    <submittedName>
        <fullName evidence="7">HTH-type transcriptional repressor FabR</fullName>
    </submittedName>
</protein>
<reference evidence="7 8" key="1">
    <citation type="submission" date="2018-05" db="EMBL/GenBank/DDBJ databases">
        <title>Salinimonas sp. HMF8227 Genome sequencing and assembly.</title>
        <authorList>
            <person name="Kang H."/>
            <person name="Kang J."/>
            <person name="Cha I."/>
            <person name="Kim H."/>
            <person name="Joh K."/>
        </authorList>
    </citation>
    <scope>NUCLEOTIDE SEQUENCE [LARGE SCALE GENOMIC DNA]</scope>
    <source>
        <strain evidence="7 8">HMF8227</strain>
    </source>
</reference>
<dbReference type="Pfam" id="PF00440">
    <property type="entry name" value="TetR_N"/>
    <property type="match status" value="1"/>
</dbReference>
<name>A0A2S2E697_9ALTE</name>
<evidence type="ECO:0000313" key="8">
    <source>
        <dbReference type="Proteomes" id="UP000245728"/>
    </source>
</evidence>
<evidence type="ECO:0000256" key="1">
    <source>
        <dbReference type="ARBA" id="ARBA00023015"/>
    </source>
</evidence>
<dbReference type="GO" id="GO:0003677">
    <property type="term" value="F:DNA binding"/>
    <property type="evidence" value="ECO:0007669"/>
    <property type="project" value="UniProtKB-UniRule"/>
</dbReference>
<gene>
    <name evidence="7" type="ORF">HMF8227_02022</name>
</gene>
<evidence type="ECO:0000313" key="7">
    <source>
        <dbReference type="EMBL" id="AWL12487.1"/>
    </source>
</evidence>
<evidence type="ECO:0000256" key="4">
    <source>
        <dbReference type="PROSITE-ProRule" id="PRU00335"/>
    </source>
</evidence>
<keyword evidence="1" id="KW-0805">Transcription regulation</keyword>
<dbReference type="Pfam" id="PF21943">
    <property type="entry name" value="TetR_C_46"/>
    <property type="match status" value="1"/>
</dbReference>
<dbReference type="PANTHER" id="PTHR47752">
    <property type="entry name" value="HTH-TYPE TRANSCRIPTIONAL REPRESSOR FABR"/>
    <property type="match status" value="1"/>
</dbReference>
<dbReference type="Proteomes" id="UP000245728">
    <property type="component" value="Chromosome"/>
</dbReference>
<proteinExistence type="predicted"/>
<dbReference type="PANTHER" id="PTHR47752:SF1">
    <property type="entry name" value="HTH-TYPE TRANSCRIPTIONAL REPRESSOR FABR"/>
    <property type="match status" value="1"/>
</dbReference>
<evidence type="ECO:0000259" key="6">
    <source>
        <dbReference type="PROSITE" id="PS50977"/>
    </source>
</evidence>
<dbReference type="FunFam" id="1.10.10.60:FF:000034">
    <property type="entry name" value="HTH-type transcriptional repressor FabR"/>
    <property type="match status" value="1"/>
</dbReference>
<keyword evidence="3" id="KW-0804">Transcription</keyword>
<feature type="region of interest" description="Disordered" evidence="5">
    <location>
        <begin position="1"/>
        <end position="20"/>
    </location>
</feature>
<evidence type="ECO:0000256" key="5">
    <source>
        <dbReference type="SAM" id="MobiDB-lite"/>
    </source>
</evidence>
<dbReference type="InterPro" id="IPR009057">
    <property type="entry name" value="Homeodomain-like_sf"/>
</dbReference>
<feature type="DNA-binding region" description="H-T-H motif" evidence="4">
    <location>
        <begin position="44"/>
        <end position="63"/>
    </location>
</feature>
<dbReference type="KEGG" id="salh:HMF8227_02022"/>
<evidence type="ECO:0000256" key="2">
    <source>
        <dbReference type="ARBA" id="ARBA00023125"/>
    </source>
</evidence>
<dbReference type="PROSITE" id="PS50977">
    <property type="entry name" value="HTH_TETR_2"/>
    <property type="match status" value="1"/>
</dbReference>
<keyword evidence="8" id="KW-1185">Reference proteome</keyword>
<dbReference type="EMBL" id="CP029347">
    <property type="protein sequence ID" value="AWL12487.1"/>
    <property type="molecule type" value="Genomic_DNA"/>
</dbReference>
<dbReference type="InterPro" id="IPR054129">
    <property type="entry name" value="DesT_TetR_C"/>
</dbReference>
<dbReference type="Gene3D" id="1.10.357.10">
    <property type="entry name" value="Tetracycline Repressor, domain 2"/>
    <property type="match status" value="1"/>
</dbReference>
<dbReference type="AlphaFoldDB" id="A0A2S2E697"/>
<dbReference type="Gene3D" id="1.10.10.60">
    <property type="entry name" value="Homeodomain-like"/>
    <property type="match status" value="1"/>
</dbReference>
<keyword evidence="2 4" id="KW-0238">DNA-binding</keyword>
<dbReference type="InterPro" id="IPR001647">
    <property type="entry name" value="HTH_TetR"/>
</dbReference>
<dbReference type="SUPFAM" id="SSF46689">
    <property type="entry name" value="Homeodomain-like"/>
    <property type="match status" value="1"/>
</dbReference>
<dbReference type="NCBIfam" id="NF008402">
    <property type="entry name" value="PRK11202.1"/>
    <property type="match status" value="1"/>
</dbReference>
<accession>A0A2S2E697</accession>
<sequence length="211" mass="23728">MLKWQKIPTESAMRRQEKKQKTRRAIIDAAFGLLNEQRSLSSVSLREIARAAGIAPTSFYRHFDDIDDLGLTLVDEAGLALRQLMRQARSRIDAGGGVISTSVITFMEFIESNTNEFRLLLREHSGTSPAFRAAVLREIQHFIEELTHYIMAHTGLGQELASLQAEAMVKLVFSTGAEAVDASLERRRELAERLVEQLRFIARGAKAMAER</sequence>
<dbReference type="InterPro" id="IPR050692">
    <property type="entry name" value="HTH_transcr_repressor_FabR"/>
</dbReference>
<organism evidence="7 8">
    <name type="scientific">Saliniradius amylolyticus</name>
    <dbReference type="NCBI Taxonomy" id="2183582"/>
    <lineage>
        <taxon>Bacteria</taxon>
        <taxon>Pseudomonadati</taxon>
        <taxon>Pseudomonadota</taxon>
        <taxon>Gammaproteobacteria</taxon>
        <taxon>Alteromonadales</taxon>
        <taxon>Alteromonadaceae</taxon>
        <taxon>Saliniradius</taxon>
    </lineage>
</organism>